<comment type="caution">
    <text evidence="9">The sequence shown here is derived from an EMBL/GenBank/DDBJ whole genome shotgun (WGS) entry which is preliminary data.</text>
</comment>
<organism evidence="9 10">
    <name type="scientific">Trypanosoma cruzi</name>
    <dbReference type="NCBI Taxonomy" id="5693"/>
    <lineage>
        <taxon>Eukaryota</taxon>
        <taxon>Discoba</taxon>
        <taxon>Euglenozoa</taxon>
        <taxon>Kinetoplastea</taxon>
        <taxon>Metakinetoplastina</taxon>
        <taxon>Trypanosomatida</taxon>
        <taxon>Trypanosomatidae</taxon>
        <taxon>Trypanosoma</taxon>
        <taxon>Schizotrypanum</taxon>
    </lineage>
</organism>
<protein>
    <recommendedName>
        <fullName evidence="8">RING-type domain-containing protein</fullName>
    </recommendedName>
</protein>
<accession>A0A7J6YCN0</accession>
<evidence type="ECO:0000256" key="5">
    <source>
        <dbReference type="SAM" id="Coils"/>
    </source>
</evidence>
<evidence type="ECO:0000313" key="9">
    <source>
        <dbReference type="EMBL" id="KAF5224534.1"/>
    </source>
</evidence>
<feature type="compositionally biased region" description="Low complexity" evidence="6">
    <location>
        <begin position="84"/>
        <end position="102"/>
    </location>
</feature>
<evidence type="ECO:0000256" key="1">
    <source>
        <dbReference type="ARBA" id="ARBA00022723"/>
    </source>
</evidence>
<feature type="signal peptide" evidence="7">
    <location>
        <begin position="1"/>
        <end position="33"/>
    </location>
</feature>
<dbReference type="VEuPathDB" id="TriTrypDB:BCY84_19439"/>
<dbReference type="PROSITE" id="PS00518">
    <property type="entry name" value="ZF_RING_1"/>
    <property type="match status" value="1"/>
</dbReference>
<dbReference type="SUPFAM" id="SSF57850">
    <property type="entry name" value="RING/U-box"/>
    <property type="match status" value="1"/>
</dbReference>
<evidence type="ECO:0000256" key="3">
    <source>
        <dbReference type="ARBA" id="ARBA00022833"/>
    </source>
</evidence>
<feature type="coiled-coil region" evidence="5">
    <location>
        <begin position="427"/>
        <end position="490"/>
    </location>
</feature>
<feature type="domain" description="RING-type" evidence="8">
    <location>
        <begin position="777"/>
        <end position="822"/>
    </location>
</feature>
<gene>
    <name evidence="9" type="ORF">ECC02_002477</name>
</gene>
<reference evidence="9 10" key="1">
    <citation type="journal article" date="2019" name="Genome Biol. Evol.">
        <title>Nanopore Sequencing Significantly Improves Genome Assembly of the Protozoan Parasite Trypanosoma cruzi.</title>
        <authorList>
            <person name="Diaz-Viraque F."/>
            <person name="Pita S."/>
            <person name="Greif G."/>
            <person name="de Souza R.C.M."/>
            <person name="Iraola G."/>
            <person name="Robello C."/>
        </authorList>
    </citation>
    <scope>NUCLEOTIDE SEQUENCE [LARGE SCALE GENOMIC DNA]</scope>
    <source>
        <strain evidence="9 10">Berenice</strain>
    </source>
</reference>
<keyword evidence="3" id="KW-0862">Zinc</keyword>
<sequence>MYLSLCAHRIPSHLPFFFLCVCVFVRVWESSRAGTTTQLLHQKRARERERKRKVTRMSAPSGSPDFAPYVPGRAPSQSKHHHTAASSNANRNSCSSSLPSIVPSTSHAREALGGGSYVNPRPLQRATTTDLLQVIEQQRKDLLARTDSVNAIQRNFERLSEMYRGDRAELEKLREEVQRLRERDAAGESELKVYTAVRAELEFLLESHKELQETRRQEQQKFKSNANEARQQMEKQQRLVTQLQGECEQLCRVSTEGEEKLRRVTSELKELTGEVVQFAREVRGRVNSMPVETLTHNHSQEMSSNEGNMSDAGCTVRAALTNAWDSVDAVCVALRKAHVSMDQMAKRQIERHNVSLLNLIQQIERMVREAVSQEEAACRETIYARRQCSLQEIHEQNECLLRQRVQEELALTRGEVQERGKAHDSIVSNLERQVADIKKRLQDAQAEYENLQQRHQTGVTTLSEIFQQQALQLREEMQELKTQHEREVATQRCLHESKLQALREQHMLALQKLKESFVAEYDTKESVWQGRLGKLNEKLTQCTEWMHATRSEMKKVHAREKTTCDFLDASLVAANRAHGESFLRNEATVREGLVEFEEAQRLSLVRQASDACKAFSAAAEWKAETHRVATFNAVEKDEATRRFLILLDAWATAPVVECRRSLFELRLQEERRLAVKAMCSSQHASLEAMRLQLRELRRGTLSVSQSLHEMRQEHSRLSGSTLELTRRLELSCAASTSFFFQQQRQQQEERGKTILTIRAVMQKLITVEEAAESAYSCGICLQVCRNPLTCVPCGHTFCELCLLNHPRNRHSTGNTAQYCPECGLATCNMVVRVRALETLSGNFSFRKKGAKELQRALEALATQ</sequence>
<dbReference type="Proteomes" id="UP000583944">
    <property type="component" value="Unassembled WGS sequence"/>
</dbReference>
<dbReference type="GO" id="GO:0008270">
    <property type="term" value="F:zinc ion binding"/>
    <property type="evidence" value="ECO:0007669"/>
    <property type="project" value="UniProtKB-KW"/>
</dbReference>
<dbReference type="VEuPathDB" id="TriTrypDB:ECC02_002477"/>
<keyword evidence="7" id="KW-0732">Signal</keyword>
<evidence type="ECO:0000256" key="4">
    <source>
        <dbReference type="PROSITE-ProRule" id="PRU00175"/>
    </source>
</evidence>
<dbReference type="Pfam" id="PF13445">
    <property type="entry name" value="zf-RING_UBOX"/>
    <property type="match status" value="1"/>
</dbReference>
<name>A0A7J6YCN0_TRYCR</name>
<feature type="chain" id="PRO_5029576822" description="RING-type domain-containing protein" evidence="7">
    <location>
        <begin position="34"/>
        <end position="863"/>
    </location>
</feature>
<dbReference type="InterPro" id="IPR001841">
    <property type="entry name" value="Znf_RING"/>
</dbReference>
<dbReference type="InterPro" id="IPR013083">
    <property type="entry name" value="Znf_RING/FYVE/PHD"/>
</dbReference>
<feature type="compositionally biased region" description="Basic residues" evidence="6">
    <location>
        <begin position="41"/>
        <end position="55"/>
    </location>
</feature>
<evidence type="ECO:0000256" key="7">
    <source>
        <dbReference type="SAM" id="SignalP"/>
    </source>
</evidence>
<evidence type="ECO:0000256" key="6">
    <source>
        <dbReference type="SAM" id="MobiDB-lite"/>
    </source>
</evidence>
<feature type="region of interest" description="Disordered" evidence="6">
    <location>
        <begin position="37"/>
        <end position="102"/>
    </location>
</feature>
<dbReference type="PROSITE" id="PS50089">
    <property type="entry name" value="ZF_RING_2"/>
    <property type="match status" value="1"/>
</dbReference>
<dbReference type="EMBL" id="JABDHM010000012">
    <property type="protein sequence ID" value="KAF5224534.1"/>
    <property type="molecule type" value="Genomic_DNA"/>
</dbReference>
<keyword evidence="5" id="KW-0175">Coiled coil</keyword>
<dbReference type="SMART" id="SM00184">
    <property type="entry name" value="RING"/>
    <property type="match status" value="1"/>
</dbReference>
<evidence type="ECO:0000259" key="8">
    <source>
        <dbReference type="PROSITE" id="PS50089"/>
    </source>
</evidence>
<dbReference type="InterPro" id="IPR017907">
    <property type="entry name" value="Znf_RING_CS"/>
</dbReference>
<feature type="coiled-coil region" evidence="5">
    <location>
        <begin position="156"/>
        <end position="281"/>
    </location>
</feature>
<keyword evidence="2 4" id="KW-0863">Zinc-finger</keyword>
<evidence type="ECO:0000256" key="2">
    <source>
        <dbReference type="ARBA" id="ARBA00022771"/>
    </source>
</evidence>
<dbReference type="Gene3D" id="3.30.40.10">
    <property type="entry name" value="Zinc/RING finger domain, C3HC4 (zinc finger)"/>
    <property type="match status" value="1"/>
</dbReference>
<proteinExistence type="predicted"/>
<keyword evidence="1" id="KW-0479">Metal-binding</keyword>
<dbReference type="InterPro" id="IPR027370">
    <property type="entry name" value="Znf-RING_euk"/>
</dbReference>
<dbReference type="AlphaFoldDB" id="A0A7J6YCN0"/>
<evidence type="ECO:0000313" key="10">
    <source>
        <dbReference type="Proteomes" id="UP000583944"/>
    </source>
</evidence>